<dbReference type="OrthoDB" id="498286at2759"/>
<evidence type="ECO:0000313" key="2">
    <source>
        <dbReference type="Proteomes" id="UP000605846"/>
    </source>
</evidence>
<evidence type="ECO:0000313" key="1">
    <source>
        <dbReference type="EMBL" id="KAF7732085.1"/>
    </source>
</evidence>
<dbReference type="EMBL" id="JABAYA010000004">
    <property type="protein sequence ID" value="KAF7732085.1"/>
    <property type="molecule type" value="Genomic_DNA"/>
</dbReference>
<dbReference type="InterPro" id="IPR022036">
    <property type="entry name" value="DUF3605"/>
</dbReference>
<sequence length="156" mass="18638">MAPYVESDPAISIHSEAFKWEEVHHYVSTNQIKKIHRSQSVQKVYNQWMKDTLDKYGSIETYLLKEKLHFPTDAFSIDRPPVILLPNDFPYAVEPGINHLLMWSQTPLNQEYIEEILLSRFGMAYEWVYWVNPVEIQSVRRLPHVHVFLRRRLSRE</sequence>
<dbReference type="AlphaFoldDB" id="A0A8H7BYZ1"/>
<dbReference type="GO" id="GO:0005737">
    <property type="term" value="C:cytoplasm"/>
    <property type="evidence" value="ECO:0007669"/>
    <property type="project" value="TreeGrafter"/>
</dbReference>
<organism evidence="1 2">
    <name type="scientific">Apophysomyces ossiformis</name>
    <dbReference type="NCBI Taxonomy" id="679940"/>
    <lineage>
        <taxon>Eukaryota</taxon>
        <taxon>Fungi</taxon>
        <taxon>Fungi incertae sedis</taxon>
        <taxon>Mucoromycota</taxon>
        <taxon>Mucoromycotina</taxon>
        <taxon>Mucoromycetes</taxon>
        <taxon>Mucorales</taxon>
        <taxon>Mucorineae</taxon>
        <taxon>Mucoraceae</taxon>
        <taxon>Apophysomyces</taxon>
    </lineage>
</organism>
<dbReference type="PANTHER" id="PTHR35020">
    <property type="entry name" value="N-ACETYLGLUCOSAMINE-INDUCED PROTEIN 1"/>
    <property type="match status" value="1"/>
</dbReference>
<dbReference type="Proteomes" id="UP000605846">
    <property type="component" value="Unassembled WGS sequence"/>
</dbReference>
<reference evidence="1" key="1">
    <citation type="submission" date="2020-01" db="EMBL/GenBank/DDBJ databases">
        <title>Genome Sequencing of Three Apophysomyces-Like Fungal Strains Confirms a Novel Fungal Genus in the Mucoromycota with divergent Burkholderia-like Endosymbiotic Bacteria.</title>
        <authorList>
            <person name="Stajich J.E."/>
            <person name="Macias A.M."/>
            <person name="Carter-House D."/>
            <person name="Lovett B."/>
            <person name="Kasson L.R."/>
            <person name="Berry K."/>
            <person name="Grigoriev I."/>
            <person name="Chang Y."/>
            <person name="Spatafora J."/>
            <person name="Kasson M.T."/>
        </authorList>
    </citation>
    <scope>NUCLEOTIDE SEQUENCE</scope>
    <source>
        <strain evidence="1">NRRL A-21654</strain>
    </source>
</reference>
<dbReference type="PANTHER" id="PTHR35020:SF2">
    <property type="entry name" value="N-ACETYLGLUCOSAMINE-INDUCED PROTEIN 1"/>
    <property type="match status" value="1"/>
</dbReference>
<accession>A0A8H7BYZ1</accession>
<name>A0A8H7BYZ1_9FUNG</name>
<dbReference type="Pfam" id="PF12239">
    <property type="entry name" value="DUF3605"/>
    <property type="match status" value="1"/>
</dbReference>
<proteinExistence type="predicted"/>
<keyword evidence="2" id="KW-1185">Reference proteome</keyword>
<gene>
    <name evidence="1" type="ORF">EC973_006340</name>
</gene>
<dbReference type="GO" id="GO:0006044">
    <property type="term" value="P:N-acetylglucosamine metabolic process"/>
    <property type="evidence" value="ECO:0007669"/>
    <property type="project" value="TreeGrafter"/>
</dbReference>
<protein>
    <submittedName>
        <fullName evidence="1">Uncharacterized protein</fullName>
    </submittedName>
</protein>
<comment type="caution">
    <text evidence="1">The sequence shown here is derived from an EMBL/GenBank/DDBJ whole genome shotgun (WGS) entry which is preliminary data.</text>
</comment>